<keyword evidence="1" id="KW-0472">Membrane</keyword>
<accession>A0A1Y1Q7P4</accession>
<keyword evidence="1" id="KW-0812">Transmembrane</keyword>
<comment type="caution">
    <text evidence="2">The sequence shown here is derived from an EMBL/GenBank/DDBJ whole genome shotgun (WGS) entry which is preliminary data.</text>
</comment>
<evidence type="ECO:0000313" key="2">
    <source>
        <dbReference type="EMBL" id="OQW98683.1"/>
    </source>
</evidence>
<name>A0A1Y1Q7P4_9GAMM</name>
<protein>
    <submittedName>
        <fullName evidence="2">Uncharacterized protein</fullName>
    </submittedName>
</protein>
<evidence type="ECO:0000256" key="1">
    <source>
        <dbReference type="SAM" id="Phobius"/>
    </source>
</evidence>
<evidence type="ECO:0000313" key="3">
    <source>
        <dbReference type="Proteomes" id="UP000192491"/>
    </source>
</evidence>
<keyword evidence="1" id="KW-1133">Transmembrane helix</keyword>
<sequence>MIELQMRNGERYMQIHFVLMAKIYFLLMMSVWLLHKETNKRFSKFTLNIQMLFHLKEPPTKDGY</sequence>
<dbReference type="EMBL" id="MTEJ01000740">
    <property type="protein sequence ID" value="OQW98683.1"/>
    <property type="molecule type" value="Genomic_DNA"/>
</dbReference>
<feature type="transmembrane region" description="Helical" evidence="1">
    <location>
        <begin position="12"/>
        <end position="34"/>
    </location>
</feature>
<gene>
    <name evidence="2" type="ORF">BWK73_52000</name>
</gene>
<proteinExistence type="predicted"/>
<dbReference type="AlphaFoldDB" id="A0A1Y1Q7P4"/>
<dbReference type="Proteomes" id="UP000192491">
    <property type="component" value="Unassembled WGS sequence"/>
</dbReference>
<organism evidence="2 3">
    <name type="scientific">Thiothrix lacustris</name>
    <dbReference type="NCBI Taxonomy" id="525917"/>
    <lineage>
        <taxon>Bacteria</taxon>
        <taxon>Pseudomonadati</taxon>
        <taxon>Pseudomonadota</taxon>
        <taxon>Gammaproteobacteria</taxon>
        <taxon>Thiotrichales</taxon>
        <taxon>Thiotrichaceae</taxon>
        <taxon>Thiothrix</taxon>
    </lineage>
</organism>
<reference evidence="2 3" key="1">
    <citation type="submission" date="2017-01" db="EMBL/GenBank/DDBJ databases">
        <title>Novel large sulfur bacteria in the metagenomes of groundwater-fed chemosynthetic microbial mats in the Lake Huron basin.</title>
        <authorList>
            <person name="Sharrar A.M."/>
            <person name="Flood B.E."/>
            <person name="Bailey J.V."/>
            <person name="Jones D.S."/>
            <person name="Biddanda B."/>
            <person name="Ruberg S.A."/>
            <person name="Marcus D.N."/>
            <person name="Dick G.J."/>
        </authorList>
    </citation>
    <scope>NUCLEOTIDE SEQUENCE [LARGE SCALE GENOMIC DNA]</scope>
    <source>
        <strain evidence="2">A8</strain>
    </source>
</reference>